<feature type="transmembrane region" description="Helical" evidence="8">
    <location>
        <begin position="401"/>
        <end position="418"/>
    </location>
</feature>
<evidence type="ECO:0008006" key="11">
    <source>
        <dbReference type="Google" id="ProtNLM"/>
    </source>
</evidence>
<keyword evidence="6 8" id="KW-1133">Transmembrane helix</keyword>
<feature type="transmembrane region" description="Helical" evidence="8">
    <location>
        <begin position="124"/>
        <end position="142"/>
    </location>
</feature>
<dbReference type="GO" id="GO:0009103">
    <property type="term" value="P:lipopolysaccharide biosynthetic process"/>
    <property type="evidence" value="ECO:0007669"/>
    <property type="project" value="UniProtKB-ARBA"/>
</dbReference>
<feature type="transmembrane region" description="Helical" evidence="8">
    <location>
        <begin position="439"/>
        <end position="460"/>
    </location>
</feature>
<dbReference type="GO" id="GO:0016763">
    <property type="term" value="F:pentosyltransferase activity"/>
    <property type="evidence" value="ECO:0007669"/>
    <property type="project" value="TreeGrafter"/>
</dbReference>
<name>A0A1F5F762_9BACT</name>
<keyword evidence="7 8" id="KW-0472">Membrane</keyword>
<dbReference type="PANTHER" id="PTHR33908">
    <property type="entry name" value="MANNOSYLTRANSFERASE YKCB-RELATED"/>
    <property type="match status" value="1"/>
</dbReference>
<evidence type="ECO:0000256" key="8">
    <source>
        <dbReference type="SAM" id="Phobius"/>
    </source>
</evidence>
<evidence type="ECO:0000256" key="7">
    <source>
        <dbReference type="ARBA" id="ARBA00023136"/>
    </source>
</evidence>
<evidence type="ECO:0000256" key="6">
    <source>
        <dbReference type="ARBA" id="ARBA00022989"/>
    </source>
</evidence>
<sequence length="461" mass="49214">MVTAHKGILNLLEDRRAGWVILLAAVVLRLITLFLVADAPLASDSASEFAEARLLAAGIPHEPWLPPGLPCFLALVHRLGGGEFLARASMLLWFLALALLGYRLALDAAREERWSEEGRRSAQFGANIFLALFACYPVYVLSSVETMSHLPAAAGLMASALLTLRVARGAGTGTAVVLGAALGATALIRPAALLLIVAVPVYLAVRRKKPLTPLAVFLPAAGVVGLWLLVAWNMTGGFVPVNHTNLQNFFYGNNPYTPLYKTWWFASHAGDEPAGFSRLFADIVRLPAGEQGGRYLSAALGEITGRPDLFIVRSLSRVRTYLAADSFTGSQLVKVYGLPLWMGLAAIAADGALYVGIAGAAVAALFAGKKALPGRDALTVLLGIALLYALPYFVSFSHPTFHIPTTPLLGVIAAVFAGRLRRGDVWEKLKKSKKRRIGLGVAAAIFTAIQIEWLVVMAGMI</sequence>
<protein>
    <recommendedName>
        <fullName evidence="11">Glycosyltransferase RgtA/B/C/D-like domain-containing protein</fullName>
    </recommendedName>
</protein>
<accession>A0A1F5F762</accession>
<dbReference type="GO" id="GO:0005886">
    <property type="term" value="C:plasma membrane"/>
    <property type="evidence" value="ECO:0007669"/>
    <property type="project" value="UniProtKB-SubCell"/>
</dbReference>
<dbReference type="STRING" id="1817816.A2Y64_03865"/>
<evidence type="ECO:0000256" key="3">
    <source>
        <dbReference type="ARBA" id="ARBA00022676"/>
    </source>
</evidence>
<feature type="transmembrane region" description="Helical" evidence="8">
    <location>
        <begin position="17"/>
        <end position="37"/>
    </location>
</feature>
<feature type="transmembrane region" description="Helical" evidence="8">
    <location>
        <begin position="340"/>
        <end position="366"/>
    </location>
</feature>
<dbReference type="Proteomes" id="UP000177187">
    <property type="component" value="Unassembled WGS sequence"/>
</dbReference>
<keyword evidence="5 8" id="KW-0812">Transmembrane</keyword>
<evidence type="ECO:0000313" key="9">
    <source>
        <dbReference type="EMBL" id="OGD75469.1"/>
    </source>
</evidence>
<keyword evidence="4" id="KW-0808">Transferase</keyword>
<reference evidence="9 10" key="1">
    <citation type="journal article" date="2016" name="Nat. Commun.">
        <title>Thousands of microbial genomes shed light on interconnected biogeochemical processes in an aquifer system.</title>
        <authorList>
            <person name="Anantharaman K."/>
            <person name="Brown C.T."/>
            <person name="Hug L.A."/>
            <person name="Sharon I."/>
            <person name="Castelle C.J."/>
            <person name="Probst A.J."/>
            <person name="Thomas B.C."/>
            <person name="Singh A."/>
            <person name="Wilkins M.J."/>
            <person name="Karaoz U."/>
            <person name="Brodie E.L."/>
            <person name="Williams K.H."/>
            <person name="Hubbard S.S."/>
            <person name="Banfield J.F."/>
        </authorList>
    </citation>
    <scope>NUCLEOTIDE SEQUENCE [LARGE SCALE GENOMIC DNA]</scope>
</reference>
<evidence type="ECO:0000313" key="10">
    <source>
        <dbReference type="Proteomes" id="UP000177187"/>
    </source>
</evidence>
<feature type="transmembrane region" description="Helical" evidence="8">
    <location>
        <begin position="378"/>
        <end position="395"/>
    </location>
</feature>
<organism evidence="9 10">
    <name type="scientific">Candidatus Coatesbacteria bacterium RBG_13_66_14</name>
    <dbReference type="NCBI Taxonomy" id="1817816"/>
    <lineage>
        <taxon>Bacteria</taxon>
        <taxon>Candidatus Coatesiibacteriota</taxon>
    </lineage>
</organism>
<feature type="transmembrane region" description="Helical" evidence="8">
    <location>
        <begin position="212"/>
        <end position="232"/>
    </location>
</feature>
<gene>
    <name evidence="9" type="ORF">A2Y64_03865</name>
</gene>
<proteinExistence type="predicted"/>
<dbReference type="EMBL" id="MFAF01000071">
    <property type="protein sequence ID" value="OGD75469.1"/>
    <property type="molecule type" value="Genomic_DNA"/>
</dbReference>
<feature type="transmembrane region" description="Helical" evidence="8">
    <location>
        <begin position="84"/>
        <end position="104"/>
    </location>
</feature>
<feature type="transmembrane region" description="Helical" evidence="8">
    <location>
        <begin position="187"/>
        <end position="205"/>
    </location>
</feature>
<comment type="subcellular location">
    <subcellularLocation>
        <location evidence="1">Cell membrane</location>
        <topology evidence="1">Multi-pass membrane protein</topology>
    </subcellularLocation>
</comment>
<evidence type="ECO:0000256" key="4">
    <source>
        <dbReference type="ARBA" id="ARBA00022679"/>
    </source>
</evidence>
<evidence type="ECO:0000256" key="5">
    <source>
        <dbReference type="ARBA" id="ARBA00022692"/>
    </source>
</evidence>
<keyword evidence="3" id="KW-0328">Glycosyltransferase</keyword>
<evidence type="ECO:0000256" key="1">
    <source>
        <dbReference type="ARBA" id="ARBA00004651"/>
    </source>
</evidence>
<comment type="caution">
    <text evidence="9">The sequence shown here is derived from an EMBL/GenBank/DDBJ whole genome shotgun (WGS) entry which is preliminary data.</text>
</comment>
<keyword evidence="2" id="KW-1003">Cell membrane</keyword>
<dbReference type="PANTHER" id="PTHR33908:SF11">
    <property type="entry name" value="MEMBRANE PROTEIN"/>
    <property type="match status" value="1"/>
</dbReference>
<dbReference type="InterPro" id="IPR050297">
    <property type="entry name" value="LipidA_mod_glycosyltrf_83"/>
</dbReference>
<evidence type="ECO:0000256" key="2">
    <source>
        <dbReference type="ARBA" id="ARBA00022475"/>
    </source>
</evidence>
<dbReference type="AlphaFoldDB" id="A0A1F5F762"/>